<dbReference type="EMBL" id="CAXITT010000805">
    <property type="protein sequence ID" value="CAL1546392.1"/>
    <property type="molecule type" value="Genomic_DNA"/>
</dbReference>
<keyword evidence="1" id="KW-0175">Coiled coil</keyword>
<proteinExistence type="predicted"/>
<name>A0AAV2IH74_LYMST</name>
<feature type="non-terminal residue" evidence="2">
    <location>
        <position position="1"/>
    </location>
</feature>
<feature type="non-terminal residue" evidence="2">
    <location>
        <position position="106"/>
    </location>
</feature>
<dbReference type="Proteomes" id="UP001497497">
    <property type="component" value="Unassembled WGS sequence"/>
</dbReference>
<gene>
    <name evidence="2" type="ORF">GSLYS_00019769001</name>
</gene>
<sequence length="106" mass="12226">RALAEANILKETNSKLHSECCILEENVKSCQERLDSVCDLENKIWKLEEELANKNKSLQTEVSQHKSVIESLQKDHAKEKEEAVRHIKAECAQEITKITSHWKEAE</sequence>
<organism evidence="2 3">
    <name type="scientific">Lymnaea stagnalis</name>
    <name type="common">Great pond snail</name>
    <name type="synonym">Helix stagnalis</name>
    <dbReference type="NCBI Taxonomy" id="6523"/>
    <lineage>
        <taxon>Eukaryota</taxon>
        <taxon>Metazoa</taxon>
        <taxon>Spiralia</taxon>
        <taxon>Lophotrochozoa</taxon>
        <taxon>Mollusca</taxon>
        <taxon>Gastropoda</taxon>
        <taxon>Heterobranchia</taxon>
        <taxon>Euthyneura</taxon>
        <taxon>Panpulmonata</taxon>
        <taxon>Hygrophila</taxon>
        <taxon>Lymnaeoidea</taxon>
        <taxon>Lymnaeidae</taxon>
        <taxon>Lymnaea</taxon>
    </lineage>
</organism>
<evidence type="ECO:0000256" key="1">
    <source>
        <dbReference type="SAM" id="Coils"/>
    </source>
</evidence>
<comment type="caution">
    <text evidence="2">The sequence shown here is derived from an EMBL/GenBank/DDBJ whole genome shotgun (WGS) entry which is preliminary data.</text>
</comment>
<feature type="coiled-coil region" evidence="1">
    <location>
        <begin position="55"/>
        <end position="82"/>
    </location>
</feature>
<dbReference type="AlphaFoldDB" id="A0AAV2IH74"/>
<keyword evidence="3" id="KW-1185">Reference proteome</keyword>
<reference evidence="2 3" key="1">
    <citation type="submission" date="2024-04" db="EMBL/GenBank/DDBJ databases">
        <authorList>
            <consortium name="Genoscope - CEA"/>
            <person name="William W."/>
        </authorList>
    </citation>
    <scope>NUCLEOTIDE SEQUENCE [LARGE SCALE GENOMIC DNA]</scope>
</reference>
<accession>A0AAV2IH74</accession>
<evidence type="ECO:0000313" key="3">
    <source>
        <dbReference type="Proteomes" id="UP001497497"/>
    </source>
</evidence>
<evidence type="ECO:0000313" key="2">
    <source>
        <dbReference type="EMBL" id="CAL1546392.1"/>
    </source>
</evidence>
<protein>
    <submittedName>
        <fullName evidence="2">Uncharacterized protein</fullName>
    </submittedName>
</protein>